<evidence type="ECO:0000313" key="1">
    <source>
        <dbReference type="EMBL" id="ETJ45186.1"/>
    </source>
</evidence>
<name>W1YS78_9ZZZZ</name>
<reference evidence="1" key="1">
    <citation type="submission" date="2013-12" db="EMBL/GenBank/DDBJ databases">
        <title>A Varibaculum cambriense genome reconstructed from a premature infant gut community with otherwise low bacterial novelty that shifts toward anaerobic metabolism during the third week of life.</title>
        <authorList>
            <person name="Brown C.T."/>
            <person name="Sharon I."/>
            <person name="Thomas B.C."/>
            <person name="Castelle C.J."/>
            <person name="Morowitz M.J."/>
            <person name="Banfield J.F."/>
        </authorList>
    </citation>
    <scope>NUCLEOTIDE SEQUENCE</scope>
</reference>
<gene>
    <name evidence="1" type="ORF">Q604_UNBC00810G0001</name>
</gene>
<dbReference type="EMBL" id="AZMM01000810">
    <property type="protein sequence ID" value="ETJ45186.1"/>
    <property type="molecule type" value="Genomic_DNA"/>
</dbReference>
<comment type="caution">
    <text evidence="1">The sequence shown here is derived from an EMBL/GenBank/DDBJ whole genome shotgun (WGS) entry which is preliminary data.</text>
</comment>
<proteinExistence type="predicted"/>
<accession>W1YS78</accession>
<protein>
    <submittedName>
        <fullName evidence="1">Uncharacterized protein</fullName>
    </submittedName>
</protein>
<organism evidence="1">
    <name type="scientific">human gut metagenome</name>
    <dbReference type="NCBI Taxonomy" id="408170"/>
    <lineage>
        <taxon>unclassified sequences</taxon>
        <taxon>metagenomes</taxon>
        <taxon>organismal metagenomes</taxon>
    </lineage>
</organism>
<feature type="non-terminal residue" evidence="1">
    <location>
        <position position="31"/>
    </location>
</feature>
<dbReference type="AlphaFoldDB" id="W1YS78"/>
<sequence>MMAGLVEFVYRLLNPIEEKNPRMYHYDVTYG</sequence>